<feature type="chain" id="PRO_5007401380" evidence="1">
    <location>
        <begin position="26"/>
        <end position="60"/>
    </location>
</feature>
<evidence type="ECO:0000313" key="2">
    <source>
        <dbReference type="EMBL" id="JAH23857.1"/>
    </source>
</evidence>
<reference evidence="2" key="2">
    <citation type="journal article" date="2015" name="Fish Shellfish Immunol.">
        <title>Early steps in the European eel (Anguilla anguilla)-Vibrio vulnificus interaction in the gills: Role of the RtxA13 toxin.</title>
        <authorList>
            <person name="Callol A."/>
            <person name="Pajuelo D."/>
            <person name="Ebbesson L."/>
            <person name="Teles M."/>
            <person name="MacKenzie S."/>
            <person name="Amaro C."/>
        </authorList>
    </citation>
    <scope>NUCLEOTIDE SEQUENCE</scope>
</reference>
<dbReference type="EMBL" id="GBXM01084720">
    <property type="protein sequence ID" value="JAH23857.1"/>
    <property type="molecule type" value="Transcribed_RNA"/>
</dbReference>
<dbReference type="AlphaFoldDB" id="A0A0E9R526"/>
<dbReference type="EMBL" id="GBXM01075606">
    <property type="protein sequence ID" value="JAH32971.1"/>
    <property type="molecule type" value="Transcribed_RNA"/>
</dbReference>
<proteinExistence type="predicted"/>
<evidence type="ECO:0000256" key="1">
    <source>
        <dbReference type="SAM" id="SignalP"/>
    </source>
</evidence>
<reference evidence="2" key="1">
    <citation type="submission" date="2014-11" db="EMBL/GenBank/DDBJ databases">
        <authorList>
            <person name="Amaro Gonzalez C."/>
        </authorList>
    </citation>
    <scope>NUCLEOTIDE SEQUENCE</scope>
</reference>
<accession>A0A0E9R526</accession>
<dbReference type="EMBL" id="GBXM01060363">
    <property type="protein sequence ID" value="JAH48214.1"/>
    <property type="molecule type" value="Transcribed_RNA"/>
</dbReference>
<protein>
    <submittedName>
        <fullName evidence="2">Uncharacterized protein</fullName>
    </submittedName>
</protein>
<organism evidence="2">
    <name type="scientific">Anguilla anguilla</name>
    <name type="common">European freshwater eel</name>
    <name type="synonym">Muraena anguilla</name>
    <dbReference type="NCBI Taxonomy" id="7936"/>
    <lineage>
        <taxon>Eukaryota</taxon>
        <taxon>Metazoa</taxon>
        <taxon>Chordata</taxon>
        <taxon>Craniata</taxon>
        <taxon>Vertebrata</taxon>
        <taxon>Euteleostomi</taxon>
        <taxon>Actinopterygii</taxon>
        <taxon>Neopterygii</taxon>
        <taxon>Teleostei</taxon>
        <taxon>Anguilliformes</taxon>
        <taxon>Anguillidae</taxon>
        <taxon>Anguilla</taxon>
    </lineage>
</organism>
<keyword evidence="1" id="KW-0732">Signal</keyword>
<feature type="signal peptide" evidence="1">
    <location>
        <begin position="1"/>
        <end position="25"/>
    </location>
</feature>
<sequence>MRIRRNSKRPLGVLDLLLLTPPVGIIQVVGTVKWVHLSNVMRPVHGYLCITRDLLTSTRN</sequence>
<name>A0A0E9R526_ANGAN</name>